<dbReference type="InterPro" id="IPR019786">
    <property type="entry name" value="Zinc_finger_PHD-type_CS"/>
</dbReference>
<dbReference type="SMART" id="SM00249">
    <property type="entry name" value="PHD"/>
    <property type="match status" value="1"/>
</dbReference>
<evidence type="ECO:0000313" key="8">
    <source>
        <dbReference type="Proteomes" id="UP000507470"/>
    </source>
</evidence>
<dbReference type="InterPro" id="IPR013083">
    <property type="entry name" value="Znf_RING/FYVE/PHD"/>
</dbReference>
<dbReference type="Gene3D" id="3.30.40.10">
    <property type="entry name" value="Zinc/RING finger domain, C3HC4 (zinc finger)"/>
    <property type="match status" value="1"/>
</dbReference>
<dbReference type="PROSITE" id="PS50016">
    <property type="entry name" value="ZF_PHD_2"/>
    <property type="match status" value="1"/>
</dbReference>
<feature type="region of interest" description="Disordered" evidence="5">
    <location>
        <begin position="174"/>
        <end position="232"/>
    </location>
</feature>
<dbReference type="InterPro" id="IPR019787">
    <property type="entry name" value="Znf_PHD-finger"/>
</dbReference>
<keyword evidence="3" id="KW-0862">Zinc</keyword>
<protein>
    <recommendedName>
        <fullName evidence="6">PHD-type domain-containing protein</fullName>
    </recommendedName>
</protein>
<reference evidence="7 8" key="1">
    <citation type="submission" date="2020-06" db="EMBL/GenBank/DDBJ databases">
        <authorList>
            <person name="Li R."/>
            <person name="Bekaert M."/>
        </authorList>
    </citation>
    <scope>NUCLEOTIDE SEQUENCE [LARGE SCALE GENOMIC DNA]</scope>
    <source>
        <strain evidence="8">wild</strain>
    </source>
</reference>
<dbReference type="Pfam" id="PF00628">
    <property type="entry name" value="PHD"/>
    <property type="match status" value="1"/>
</dbReference>
<sequence length="285" mass="32012">MYLKSSEFESSVKPLIHENKFGKQILVAVMFLIQKHVLRDASDSLQSTGQSVQINCPMNMEISAGGEGKSDILVDMSLQSVDINLQKPYKIIYLFLEFTKKDLIKILKAYGVNLSMSKNKPELGQVLSEKLNEHSAMPNYCIFKDSSTCTEKEIHPDTIVEMPETEISVPSATVAVSDKSMTQSQEDAQIHRKGYKKTTRQQTSKTKGRQGKRGRGRKLKQTTPLSDSSDENCGICGKPEKSEEDWICCDICSIWYHRDCVGLEDETSWLTCSNPDAVYTCPMCV</sequence>
<feature type="compositionally biased region" description="Basic residues" evidence="5">
    <location>
        <begin position="206"/>
        <end position="220"/>
    </location>
</feature>
<dbReference type="PROSITE" id="PS01359">
    <property type="entry name" value="ZF_PHD_1"/>
    <property type="match status" value="1"/>
</dbReference>
<proteinExistence type="predicted"/>
<keyword evidence="2 4" id="KW-0863">Zinc-finger</keyword>
<evidence type="ECO:0000256" key="4">
    <source>
        <dbReference type="PROSITE-ProRule" id="PRU00146"/>
    </source>
</evidence>
<dbReference type="CDD" id="cd15517">
    <property type="entry name" value="PHD_TCF19_like"/>
    <property type="match status" value="1"/>
</dbReference>
<evidence type="ECO:0000259" key="6">
    <source>
        <dbReference type="PROSITE" id="PS50016"/>
    </source>
</evidence>
<dbReference type="OrthoDB" id="784962at2759"/>
<dbReference type="GO" id="GO:0008270">
    <property type="term" value="F:zinc ion binding"/>
    <property type="evidence" value="ECO:0007669"/>
    <property type="project" value="UniProtKB-KW"/>
</dbReference>
<dbReference type="InterPro" id="IPR011011">
    <property type="entry name" value="Znf_FYVE_PHD"/>
</dbReference>
<dbReference type="InterPro" id="IPR001965">
    <property type="entry name" value="Znf_PHD"/>
</dbReference>
<evidence type="ECO:0000256" key="5">
    <source>
        <dbReference type="SAM" id="MobiDB-lite"/>
    </source>
</evidence>
<keyword evidence="8" id="KW-1185">Reference proteome</keyword>
<evidence type="ECO:0000256" key="2">
    <source>
        <dbReference type="ARBA" id="ARBA00022771"/>
    </source>
</evidence>
<dbReference type="EMBL" id="CACVKT020010430">
    <property type="protein sequence ID" value="CAC5426471.1"/>
    <property type="molecule type" value="Genomic_DNA"/>
</dbReference>
<evidence type="ECO:0000313" key="7">
    <source>
        <dbReference type="EMBL" id="CAC5426471.1"/>
    </source>
</evidence>
<dbReference type="AlphaFoldDB" id="A0A6J8F4U0"/>
<evidence type="ECO:0000256" key="3">
    <source>
        <dbReference type="ARBA" id="ARBA00022833"/>
    </source>
</evidence>
<name>A0A6J8F4U0_MYTCO</name>
<keyword evidence="1" id="KW-0479">Metal-binding</keyword>
<evidence type="ECO:0000256" key="1">
    <source>
        <dbReference type="ARBA" id="ARBA00022723"/>
    </source>
</evidence>
<organism evidence="7 8">
    <name type="scientific">Mytilus coruscus</name>
    <name type="common">Sea mussel</name>
    <dbReference type="NCBI Taxonomy" id="42192"/>
    <lineage>
        <taxon>Eukaryota</taxon>
        <taxon>Metazoa</taxon>
        <taxon>Spiralia</taxon>
        <taxon>Lophotrochozoa</taxon>
        <taxon>Mollusca</taxon>
        <taxon>Bivalvia</taxon>
        <taxon>Autobranchia</taxon>
        <taxon>Pteriomorphia</taxon>
        <taxon>Mytilida</taxon>
        <taxon>Mytiloidea</taxon>
        <taxon>Mytilidae</taxon>
        <taxon>Mytilinae</taxon>
        <taxon>Mytilus</taxon>
    </lineage>
</organism>
<feature type="domain" description="PHD-type" evidence="6">
    <location>
        <begin position="230"/>
        <end position="285"/>
    </location>
</feature>
<dbReference type="Proteomes" id="UP000507470">
    <property type="component" value="Unassembled WGS sequence"/>
</dbReference>
<accession>A0A6J8F4U0</accession>
<dbReference type="SUPFAM" id="SSF57903">
    <property type="entry name" value="FYVE/PHD zinc finger"/>
    <property type="match status" value="1"/>
</dbReference>
<gene>
    <name evidence="7" type="ORF">MCOR_58170</name>
</gene>